<name>A0A367KYI5_RHIST</name>
<organism evidence="2 3">
    <name type="scientific">Rhizopus stolonifer</name>
    <name type="common">Rhizopus nigricans</name>
    <dbReference type="NCBI Taxonomy" id="4846"/>
    <lineage>
        <taxon>Eukaryota</taxon>
        <taxon>Fungi</taxon>
        <taxon>Fungi incertae sedis</taxon>
        <taxon>Mucoromycota</taxon>
        <taxon>Mucoromycotina</taxon>
        <taxon>Mucoromycetes</taxon>
        <taxon>Mucorales</taxon>
        <taxon>Mucorineae</taxon>
        <taxon>Rhizopodaceae</taxon>
        <taxon>Rhizopus</taxon>
    </lineage>
</organism>
<dbReference type="CDD" id="cd06558">
    <property type="entry name" value="crotonase-like"/>
    <property type="match status" value="1"/>
</dbReference>
<dbReference type="PANTHER" id="PTHR42964:SF1">
    <property type="entry name" value="POLYKETIDE BIOSYNTHESIS ENOYL-COA HYDRATASE PKSH-RELATED"/>
    <property type="match status" value="1"/>
</dbReference>
<dbReference type="PANTHER" id="PTHR42964">
    <property type="entry name" value="ENOYL-COA HYDRATASE"/>
    <property type="match status" value="1"/>
</dbReference>
<dbReference type="InterPro" id="IPR029045">
    <property type="entry name" value="ClpP/crotonase-like_dom_sf"/>
</dbReference>
<protein>
    <submittedName>
        <fullName evidence="2">Uncharacterized protein</fullName>
    </submittedName>
</protein>
<dbReference type="Proteomes" id="UP000253551">
    <property type="component" value="Unassembled WGS sequence"/>
</dbReference>
<dbReference type="InterPro" id="IPR001753">
    <property type="entry name" value="Enoyl-CoA_hydra/iso"/>
</dbReference>
<comment type="caution">
    <text evidence="2">The sequence shown here is derived from an EMBL/GenBank/DDBJ whole genome shotgun (WGS) entry which is preliminary data.</text>
</comment>
<dbReference type="InterPro" id="IPR014748">
    <property type="entry name" value="Enoyl-CoA_hydra_C"/>
</dbReference>
<accession>A0A367KYI5</accession>
<dbReference type="InterPro" id="IPR051683">
    <property type="entry name" value="Enoyl-CoA_Hydratase/Isomerase"/>
</dbReference>
<evidence type="ECO:0000256" key="1">
    <source>
        <dbReference type="ARBA" id="ARBA00005254"/>
    </source>
</evidence>
<dbReference type="Gene3D" id="1.10.12.10">
    <property type="entry name" value="Lyase 2-enoyl-coa Hydratase, Chain A, domain 2"/>
    <property type="match status" value="1"/>
</dbReference>
<evidence type="ECO:0000313" key="3">
    <source>
        <dbReference type="Proteomes" id="UP000253551"/>
    </source>
</evidence>
<proteinExistence type="inferred from homology"/>
<dbReference type="OrthoDB" id="448450at2759"/>
<dbReference type="Gene3D" id="3.90.226.10">
    <property type="entry name" value="2-enoyl-CoA Hydratase, Chain A, domain 1"/>
    <property type="match status" value="1"/>
</dbReference>
<dbReference type="AlphaFoldDB" id="A0A367KYI5"/>
<dbReference type="Pfam" id="PF00378">
    <property type="entry name" value="ECH_1"/>
    <property type="match status" value="1"/>
</dbReference>
<keyword evidence="3" id="KW-1185">Reference proteome</keyword>
<comment type="similarity">
    <text evidence="1">Belongs to the enoyl-CoA hydratase/isomerase family.</text>
</comment>
<dbReference type="EMBL" id="PJQM01000055">
    <property type="protein sequence ID" value="RCI06952.1"/>
    <property type="molecule type" value="Genomic_DNA"/>
</dbReference>
<reference evidence="2 3" key="1">
    <citation type="journal article" date="2018" name="G3 (Bethesda)">
        <title>Phylogenetic and Phylogenomic Definition of Rhizopus Species.</title>
        <authorList>
            <person name="Gryganskyi A.P."/>
            <person name="Golan J."/>
            <person name="Dolatabadi S."/>
            <person name="Mondo S."/>
            <person name="Robb S."/>
            <person name="Idnurm A."/>
            <person name="Muszewska A."/>
            <person name="Steczkiewicz K."/>
            <person name="Masonjones S."/>
            <person name="Liao H.L."/>
            <person name="Gajdeczka M.T."/>
            <person name="Anike F."/>
            <person name="Vuek A."/>
            <person name="Anishchenko I.M."/>
            <person name="Voigt K."/>
            <person name="de Hoog G.S."/>
            <person name="Smith M.E."/>
            <person name="Heitman J."/>
            <person name="Vilgalys R."/>
            <person name="Stajich J.E."/>
        </authorList>
    </citation>
    <scope>NUCLEOTIDE SEQUENCE [LARGE SCALE GENOMIC DNA]</scope>
    <source>
        <strain evidence="2 3">LSU 92-RS-03</strain>
    </source>
</reference>
<evidence type="ECO:0000313" key="2">
    <source>
        <dbReference type="EMBL" id="RCI06952.1"/>
    </source>
</evidence>
<sequence>MPQILLKIQDHVATLTLNRPNKGNALTAVMIDQLQSYLDQLKNNVNIRVIVLTGAGKYFCSGLDLSTTSLTDKKIQEDTFDQGIQVFDTLYHYPKPVIARINGPCLGGGVGLVFTTDIRIAHQNAYFALSEVKRGLVPAIISQYIVPELGPHKAKEYMLTGRRVSASELHGALSATVSSEADLDTKVNHYTDLLLESAPGAMSSIKRLVHVIGENDPQKAKHVKDTFLQMMKSKEAAYGIQSFMNEKKPDWSTLYSKL</sequence>
<dbReference type="SUPFAM" id="SSF52096">
    <property type="entry name" value="ClpP/crotonase"/>
    <property type="match status" value="1"/>
</dbReference>
<gene>
    <name evidence="2" type="ORF">CU098_007231</name>
</gene>
<dbReference type="STRING" id="4846.A0A367KYI5"/>